<evidence type="ECO:0000313" key="3">
    <source>
        <dbReference type="Proteomes" id="UP001497744"/>
    </source>
</evidence>
<keyword evidence="1" id="KW-0472">Membrane</keyword>
<comment type="caution">
    <text evidence="2">The sequence shown here is derived from an EMBL/GenBank/DDBJ whole genome shotgun (WGS) entry which is preliminary data.</text>
</comment>
<accession>A0AAV4LPE9</accession>
<dbReference type="RefSeq" id="XP_067713679.1">
    <property type="nucleotide sequence ID" value="XM_067857578.1"/>
</dbReference>
<feature type="transmembrane region" description="Helical" evidence="1">
    <location>
        <begin position="345"/>
        <end position="364"/>
    </location>
</feature>
<reference evidence="2 3" key="1">
    <citation type="submission" date="2021-06" db="EMBL/GenBank/DDBJ databases">
        <title>Genome sequence of Babesia caballi.</title>
        <authorList>
            <person name="Yamagishi J."/>
            <person name="Kidaka T."/>
            <person name="Ochi A."/>
        </authorList>
    </citation>
    <scope>NUCLEOTIDE SEQUENCE [LARGE SCALE GENOMIC DNA]</scope>
    <source>
        <strain evidence="2">USDA-D6B2</strain>
    </source>
</reference>
<feature type="transmembrane region" description="Helical" evidence="1">
    <location>
        <begin position="15"/>
        <end position="34"/>
    </location>
</feature>
<gene>
    <name evidence="2" type="ORF">BcabD6B2_10430</name>
</gene>
<keyword evidence="3" id="KW-1185">Reference proteome</keyword>
<dbReference type="GeneID" id="94193091"/>
<keyword evidence="1" id="KW-0812">Transmembrane</keyword>
<protein>
    <submittedName>
        <fullName evidence="2">Extracellular matrix-binding ebh, putative</fullName>
    </submittedName>
</protein>
<dbReference type="EMBL" id="BPLF01000001">
    <property type="protein sequence ID" value="GIX61608.1"/>
    <property type="molecule type" value="Genomic_DNA"/>
</dbReference>
<evidence type="ECO:0000313" key="2">
    <source>
        <dbReference type="EMBL" id="GIX61608.1"/>
    </source>
</evidence>
<dbReference type="AlphaFoldDB" id="A0AAV4LPE9"/>
<organism evidence="2 3">
    <name type="scientific">Babesia caballi</name>
    <dbReference type="NCBI Taxonomy" id="5871"/>
    <lineage>
        <taxon>Eukaryota</taxon>
        <taxon>Sar</taxon>
        <taxon>Alveolata</taxon>
        <taxon>Apicomplexa</taxon>
        <taxon>Aconoidasida</taxon>
        <taxon>Piroplasmida</taxon>
        <taxon>Babesiidae</taxon>
        <taxon>Babesia</taxon>
    </lineage>
</organism>
<dbReference type="Proteomes" id="UP001497744">
    <property type="component" value="Unassembled WGS sequence"/>
</dbReference>
<proteinExistence type="predicted"/>
<sequence length="403" mass="45784">MGFQYDQLKPSSGGYLYIVLAFFCSGASSPLLQLSEKLGCLIKRTPRTLGDLFGFMWHLNSQLFQLKSTTDKMLENFFQSIGVSDPGTRLNSDTISAFKDIESKIADMKPQLTSPSVSQLQKSLVSVYLDIPFFQQLFMVTPADSLPAVLFKVKNIPHQTLKKPQYNGDHKDLYSLYNSTCSEPNCGPYLYPLTHSDGATFAPTHASTYISWVLYLSDDLQAQLQEMLEEFKNIRCDNCSPKCSCTKGRHDSSNCSCPSVVDCADFLPLLYRHGFRFLSAFRLKGMKWENSNSSKTYKQTSETKRTCANFHTQLQTVINGDPLYTLLVAVDKFLYAIRWEFFSKLSAFWTIYICLILYTFFFLLDTLHLRSHLKLTASHMVPPLALLTAGKPLPMTKLTYIRK</sequence>
<keyword evidence="1" id="KW-1133">Transmembrane helix</keyword>
<evidence type="ECO:0000256" key="1">
    <source>
        <dbReference type="SAM" id="Phobius"/>
    </source>
</evidence>
<name>A0AAV4LPE9_BABCB</name>